<evidence type="ECO:0000256" key="4">
    <source>
        <dbReference type="ARBA" id="ARBA00019465"/>
    </source>
</evidence>
<dbReference type="EMBL" id="BSYI01000011">
    <property type="protein sequence ID" value="GMG82557.1"/>
    <property type="molecule type" value="Genomic_DNA"/>
</dbReference>
<comment type="similarity">
    <text evidence="2 10">Belongs to the ketopantoate reductase family.</text>
</comment>
<dbReference type="InterPro" id="IPR036291">
    <property type="entry name" value="NAD(P)-bd_dom_sf"/>
</dbReference>
<evidence type="ECO:0000313" key="13">
    <source>
        <dbReference type="EMBL" id="GMG82557.1"/>
    </source>
</evidence>
<evidence type="ECO:0000313" key="14">
    <source>
        <dbReference type="Proteomes" id="UP001239909"/>
    </source>
</evidence>
<dbReference type="SUPFAM" id="SSF51735">
    <property type="entry name" value="NAD(P)-binding Rossmann-fold domains"/>
    <property type="match status" value="1"/>
</dbReference>
<sequence length="308" mass="31593">MRIAVIGAGGVGGYLAERLIEAGNEVALLARGAHLAAIREGGLVLEAPDGSERRAVPALATDDPAGLPASELVILAVKGQDLDALIPRLGTAMGETGVALPFLNGVEAPGLLANAFGRNRALIGTARISAVIAAPGRVRQVTEHAAFAFGDLDGRQDRAPVPALRQAFRAAAISAPDCADMRVDLWRKFVSLTAIAGVTAGARSDLGTALATPELRALLSDLIAETVAVATARGVRLPASVAAETFEFLANLPPEMKASLAHDLEAGKALEIDWLSGAVARLGAAAGVPAPRHETIAALLAPHRNGRR</sequence>
<dbReference type="RefSeq" id="WP_285671341.1">
    <property type="nucleotide sequence ID" value="NZ_BSYI01000011.1"/>
</dbReference>
<protein>
    <recommendedName>
        <fullName evidence="4 10">2-dehydropantoate 2-reductase</fullName>
        <ecNumber evidence="3 10">1.1.1.169</ecNumber>
    </recommendedName>
    <alternativeName>
        <fullName evidence="8 10">Ketopantoate reductase</fullName>
    </alternativeName>
</protein>
<evidence type="ECO:0000256" key="10">
    <source>
        <dbReference type="RuleBase" id="RU362068"/>
    </source>
</evidence>
<evidence type="ECO:0000256" key="8">
    <source>
        <dbReference type="ARBA" id="ARBA00032024"/>
    </source>
</evidence>
<proteinExistence type="inferred from homology"/>
<organism evidence="13 14">
    <name type="scientific">Paralimibaculum aggregatum</name>
    <dbReference type="NCBI Taxonomy" id="3036245"/>
    <lineage>
        <taxon>Bacteria</taxon>
        <taxon>Pseudomonadati</taxon>
        <taxon>Pseudomonadota</taxon>
        <taxon>Alphaproteobacteria</taxon>
        <taxon>Rhodobacterales</taxon>
        <taxon>Paracoccaceae</taxon>
        <taxon>Paralimibaculum</taxon>
    </lineage>
</organism>
<dbReference type="SUPFAM" id="SSF48179">
    <property type="entry name" value="6-phosphogluconate dehydrogenase C-terminal domain-like"/>
    <property type="match status" value="1"/>
</dbReference>
<evidence type="ECO:0000259" key="11">
    <source>
        <dbReference type="Pfam" id="PF02558"/>
    </source>
</evidence>
<comment type="pathway">
    <text evidence="1 10">Cofactor biosynthesis; (R)-pantothenate biosynthesis; (R)-pantoate from 3-methyl-2-oxobutanoate: step 2/2.</text>
</comment>
<dbReference type="Proteomes" id="UP001239909">
    <property type="component" value="Unassembled WGS sequence"/>
</dbReference>
<evidence type="ECO:0000259" key="12">
    <source>
        <dbReference type="Pfam" id="PF08546"/>
    </source>
</evidence>
<dbReference type="PANTHER" id="PTHR21708">
    <property type="entry name" value="PROBABLE 2-DEHYDROPANTOATE 2-REDUCTASE"/>
    <property type="match status" value="1"/>
</dbReference>
<dbReference type="InterPro" id="IPR008927">
    <property type="entry name" value="6-PGluconate_DH-like_C_sf"/>
</dbReference>
<dbReference type="EC" id="1.1.1.169" evidence="3 10"/>
<comment type="function">
    <text evidence="10">Catalyzes the NADPH-dependent reduction of ketopantoate into pantoic acid.</text>
</comment>
<dbReference type="InterPro" id="IPR013328">
    <property type="entry name" value="6PGD_dom2"/>
</dbReference>
<comment type="caution">
    <text evidence="13">The sequence shown here is derived from an EMBL/GenBank/DDBJ whole genome shotgun (WGS) entry which is preliminary data.</text>
</comment>
<evidence type="ECO:0000256" key="1">
    <source>
        <dbReference type="ARBA" id="ARBA00004994"/>
    </source>
</evidence>
<evidence type="ECO:0000256" key="6">
    <source>
        <dbReference type="ARBA" id="ARBA00022857"/>
    </source>
</evidence>
<keyword evidence="6 10" id="KW-0521">NADP</keyword>
<reference evidence="13 14" key="1">
    <citation type="submission" date="2023-04" db="EMBL/GenBank/DDBJ databases">
        <title>Marinoamorphus aggregata gen. nov., sp. Nov., isolate from tissue of brittle star Ophioplocus japonicus.</title>
        <authorList>
            <person name="Kawano K."/>
            <person name="Sawayama S."/>
            <person name="Nakagawa S."/>
        </authorList>
    </citation>
    <scope>NUCLEOTIDE SEQUENCE [LARGE SCALE GENOMIC DNA]</scope>
    <source>
        <strain evidence="13 14">NKW23</strain>
    </source>
</reference>
<accession>A0ABQ6LHU2</accession>
<evidence type="ECO:0000256" key="9">
    <source>
        <dbReference type="ARBA" id="ARBA00048793"/>
    </source>
</evidence>
<name>A0ABQ6LHU2_9RHOB</name>
<feature type="domain" description="Ketopantoate reductase C-terminal" evidence="12">
    <location>
        <begin position="180"/>
        <end position="301"/>
    </location>
</feature>
<dbReference type="InterPro" id="IPR013752">
    <property type="entry name" value="KPA_reductase"/>
</dbReference>
<dbReference type="NCBIfam" id="TIGR00745">
    <property type="entry name" value="apbA_panE"/>
    <property type="match status" value="1"/>
</dbReference>
<feature type="domain" description="Ketopantoate reductase N-terminal" evidence="11">
    <location>
        <begin position="3"/>
        <end position="153"/>
    </location>
</feature>
<evidence type="ECO:0000256" key="3">
    <source>
        <dbReference type="ARBA" id="ARBA00013014"/>
    </source>
</evidence>
<keyword evidence="14" id="KW-1185">Reference proteome</keyword>
<dbReference type="InterPro" id="IPR003710">
    <property type="entry name" value="ApbA"/>
</dbReference>
<gene>
    <name evidence="13" type="ORF">LNKW23_17700</name>
</gene>
<keyword evidence="7 10" id="KW-0560">Oxidoreductase</keyword>
<dbReference type="InterPro" id="IPR051402">
    <property type="entry name" value="KPR-Related"/>
</dbReference>
<evidence type="ECO:0000256" key="5">
    <source>
        <dbReference type="ARBA" id="ARBA00022655"/>
    </source>
</evidence>
<comment type="catalytic activity">
    <reaction evidence="9 10">
        <text>(R)-pantoate + NADP(+) = 2-dehydropantoate + NADPH + H(+)</text>
        <dbReference type="Rhea" id="RHEA:16233"/>
        <dbReference type="ChEBI" id="CHEBI:11561"/>
        <dbReference type="ChEBI" id="CHEBI:15378"/>
        <dbReference type="ChEBI" id="CHEBI:15980"/>
        <dbReference type="ChEBI" id="CHEBI:57783"/>
        <dbReference type="ChEBI" id="CHEBI:58349"/>
        <dbReference type="EC" id="1.1.1.169"/>
    </reaction>
</comment>
<evidence type="ECO:0000256" key="2">
    <source>
        <dbReference type="ARBA" id="ARBA00007870"/>
    </source>
</evidence>
<dbReference type="Gene3D" id="1.10.1040.10">
    <property type="entry name" value="N-(1-d-carboxylethyl)-l-norvaline Dehydrogenase, domain 2"/>
    <property type="match status" value="1"/>
</dbReference>
<dbReference type="InterPro" id="IPR013332">
    <property type="entry name" value="KPR_N"/>
</dbReference>
<dbReference type="PANTHER" id="PTHR21708:SF26">
    <property type="entry name" value="2-DEHYDROPANTOATE 2-REDUCTASE"/>
    <property type="match status" value="1"/>
</dbReference>
<dbReference type="Pfam" id="PF08546">
    <property type="entry name" value="ApbA_C"/>
    <property type="match status" value="1"/>
</dbReference>
<keyword evidence="5 10" id="KW-0566">Pantothenate biosynthesis</keyword>
<evidence type="ECO:0000256" key="7">
    <source>
        <dbReference type="ARBA" id="ARBA00023002"/>
    </source>
</evidence>
<dbReference type="Pfam" id="PF02558">
    <property type="entry name" value="ApbA"/>
    <property type="match status" value="1"/>
</dbReference>
<dbReference type="Gene3D" id="3.40.50.720">
    <property type="entry name" value="NAD(P)-binding Rossmann-like Domain"/>
    <property type="match status" value="1"/>
</dbReference>